<keyword evidence="3" id="KW-1185">Reference proteome</keyword>
<keyword evidence="1" id="KW-1133">Transmembrane helix</keyword>
<accession>A0A4Q7VNK5</accession>
<feature type="transmembrane region" description="Helical" evidence="1">
    <location>
        <begin position="115"/>
        <end position="135"/>
    </location>
</feature>
<protein>
    <submittedName>
        <fullName evidence="2">Sap-like sulfolipid-1-addressing protein</fullName>
    </submittedName>
</protein>
<reference evidence="2 3" key="1">
    <citation type="submission" date="2019-02" db="EMBL/GenBank/DDBJ databases">
        <title>Genomic Encyclopedia of Type Strains, Phase IV (KMG-IV): sequencing the most valuable type-strain genomes for metagenomic binning, comparative biology and taxonomic classification.</title>
        <authorList>
            <person name="Goeker M."/>
        </authorList>
    </citation>
    <scope>NUCLEOTIDE SEQUENCE [LARGE SCALE GENOMIC DNA]</scope>
    <source>
        <strain evidence="2 3">DSM 19570</strain>
    </source>
</reference>
<name>A0A4Q7VNK5_9BURK</name>
<feature type="transmembrane region" description="Helical" evidence="1">
    <location>
        <begin position="12"/>
        <end position="29"/>
    </location>
</feature>
<dbReference type="EMBL" id="SHKP01000006">
    <property type="protein sequence ID" value="RZT97899.1"/>
    <property type="molecule type" value="Genomic_DNA"/>
</dbReference>
<evidence type="ECO:0000313" key="3">
    <source>
        <dbReference type="Proteomes" id="UP000293671"/>
    </source>
</evidence>
<gene>
    <name evidence="2" type="ORF">EV670_2299</name>
</gene>
<dbReference type="AlphaFoldDB" id="A0A4Q7VNK5"/>
<evidence type="ECO:0000313" key="2">
    <source>
        <dbReference type="EMBL" id="RZT97899.1"/>
    </source>
</evidence>
<organism evidence="2 3">
    <name type="scientific">Rivibacter subsaxonicus</name>
    <dbReference type="NCBI Taxonomy" id="457575"/>
    <lineage>
        <taxon>Bacteria</taxon>
        <taxon>Pseudomonadati</taxon>
        <taxon>Pseudomonadota</taxon>
        <taxon>Betaproteobacteria</taxon>
        <taxon>Burkholderiales</taxon>
        <taxon>Rivibacter</taxon>
    </lineage>
</organism>
<evidence type="ECO:0000256" key="1">
    <source>
        <dbReference type="SAM" id="Phobius"/>
    </source>
</evidence>
<dbReference type="Pfam" id="PF11139">
    <property type="entry name" value="SfLAP"/>
    <property type="match status" value="1"/>
</dbReference>
<dbReference type="OrthoDB" id="160381at2"/>
<dbReference type="RefSeq" id="WP_130432159.1">
    <property type="nucleotide sequence ID" value="NZ_SHKP01000006.1"/>
</dbReference>
<comment type="caution">
    <text evidence="2">The sequence shown here is derived from an EMBL/GenBank/DDBJ whole genome shotgun (WGS) entry which is preliminary data.</text>
</comment>
<feature type="transmembrane region" description="Helical" evidence="1">
    <location>
        <begin position="155"/>
        <end position="179"/>
    </location>
</feature>
<proteinExistence type="predicted"/>
<dbReference type="Proteomes" id="UP000293671">
    <property type="component" value="Unassembled WGS sequence"/>
</dbReference>
<keyword evidence="1" id="KW-0812">Transmembrane</keyword>
<feature type="transmembrane region" description="Helical" evidence="1">
    <location>
        <begin position="41"/>
        <end position="62"/>
    </location>
</feature>
<feature type="transmembrane region" description="Helical" evidence="1">
    <location>
        <begin position="74"/>
        <end position="94"/>
    </location>
</feature>
<dbReference type="InterPro" id="IPR021315">
    <property type="entry name" value="Gap/Sap"/>
</dbReference>
<keyword evidence="1" id="KW-0472">Membrane</keyword>
<sequence>MSALLLSLTPYIVGSALVPVQVIIGLKLLNHPSAGLRKAAAYLSGMSLARVVQGLLFLLVLGDWAAREDGKRPVISALVLVLGILLLVAAWRSWRRDDDPDGPPSRWRVLVEEATPLRAFALGLGLPLLGAKLWVFTLGALATIADAHVGLAGSAAVYLLFIVFAQSLVLVPIALRAALPERSAPTIAAVGRWLDANERGIVIAVSLLFGLLFLHAGITGLRS</sequence>
<feature type="transmembrane region" description="Helical" evidence="1">
    <location>
        <begin position="200"/>
        <end position="218"/>
    </location>
</feature>